<accession>A0A1R4IL68</accession>
<name>A0A1R4IL68_9LACT</name>
<dbReference type="EMBL" id="FUKW01000026">
    <property type="protein sequence ID" value="SJN20003.1"/>
    <property type="molecule type" value="Genomic_DNA"/>
</dbReference>
<dbReference type="Proteomes" id="UP000195611">
    <property type="component" value="Unassembled WGS sequence"/>
</dbReference>
<gene>
    <name evidence="1" type="ORF">FM115_01385</name>
</gene>
<sequence length="79" mass="9384">MNIEEIGMQLMIGTLIQEFGEDQVMIFAYLREGLEPIEFLIDNDESRIIIEKLKQEYGDRIIVHKHKLSYIRDTLRKDS</sequence>
<evidence type="ECO:0000313" key="2">
    <source>
        <dbReference type="Proteomes" id="UP000195611"/>
    </source>
</evidence>
<reference evidence="1 2" key="1">
    <citation type="submission" date="2017-02" db="EMBL/GenBank/DDBJ databases">
        <authorList>
            <person name="Peterson S.W."/>
        </authorList>
    </citation>
    <scope>NUCLEOTIDE SEQUENCE [LARGE SCALE GENOMIC DNA]</scope>
    <source>
        <strain evidence="1 2">42ea</strain>
    </source>
</reference>
<organism evidence="1 2">
    <name type="scientific">Marinilactibacillus psychrotolerans 42ea</name>
    <dbReference type="NCBI Taxonomy" id="1255609"/>
    <lineage>
        <taxon>Bacteria</taxon>
        <taxon>Bacillati</taxon>
        <taxon>Bacillota</taxon>
        <taxon>Bacilli</taxon>
        <taxon>Lactobacillales</taxon>
        <taxon>Carnobacteriaceae</taxon>
        <taxon>Marinilactibacillus</taxon>
    </lineage>
</organism>
<proteinExistence type="predicted"/>
<protein>
    <submittedName>
        <fullName evidence="1">Uncharacterized protein</fullName>
    </submittedName>
</protein>
<dbReference type="RefSeq" id="WP_087057067.1">
    <property type="nucleotide sequence ID" value="NZ_FUKW01000026.1"/>
</dbReference>
<dbReference type="GeneID" id="96912346"/>
<evidence type="ECO:0000313" key="1">
    <source>
        <dbReference type="EMBL" id="SJN20003.1"/>
    </source>
</evidence>
<dbReference type="AlphaFoldDB" id="A0A1R4IL68"/>